<name>A0A7U6JF66_CALEA</name>
<proteinExistence type="predicted"/>
<dbReference type="EMBL" id="AP012051">
    <property type="protein sequence ID" value="BAL81153.1"/>
    <property type="molecule type" value="Genomic_DNA"/>
</dbReference>
<organism evidence="2 3">
    <name type="scientific">Caldisericum exile (strain DSM 21853 / NBRC 104410 / AZM16c01)</name>
    <dbReference type="NCBI Taxonomy" id="511051"/>
    <lineage>
        <taxon>Bacteria</taxon>
        <taxon>Pseudomonadati</taxon>
        <taxon>Caldisericota/Cryosericota group</taxon>
        <taxon>Caldisericota</taxon>
        <taxon>Caldisericia</taxon>
        <taxon>Caldisericales</taxon>
        <taxon>Caldisericaceae</taxon>
        <taxon>Caldisericum</taxon>
    </lineage>
</organism>
<protein>
    <submittedName>
        <fullName evidence="2">Uncharacterized protein</fullName>
    </submittedName>
</protein>
<dbReference type="EMBL" id="AP012051">
    <property type="protein sequence ID" value="BAL80278.1"/>
    <property type="molecule type" value="Genomic_DNA"/>
</dbReference>
<dbReference type="KEGG" id="cex:CSE_01520"/>
<dbReference type="PROSITE" id="PS51257">
    <property type="entry name" value="PROKAR_LIPOPROTEIN"/>
    <property type="match status" value="1"/>
</dbReference>
<evidence type="ECO:0000313" key="1">
    <source>
        <dbReference type="EMBL" id="BAL80278.1"/>
    </source>
</evidence>
<accession>A0A7U6JF66</accession>
<evidence type="ECO:0000313" key="3">
    <source>
        <dbReference type="Proteomes" id="UP000004793"/>
    </source>
</evidence>
<dbReference type="RefSeq" id="WP_014452685.1">
    <property type="nucleotide sequence ID" value="NC_017096.1"/>
</dbReference>
<sequence length="428" mass="49241">MMTRKTIILFLILLVLFVSTSGCNNKIEAPSESSIPFLTFSVNQKAGYVEAYLNYWDIANGKILQTNKVLYIVKAQPNRTDKPGVWDWSMPVHYFGPPLSWDGESYIYLSSQYHNVKNSFNFKITMFDDPIDSAKFASGKVIKDYDLFNYSQNLQVQMKNVGGINYLKEKYSDFTYRVFDNNGKKLIEKEIKISLYNDVFHGGVDIGEACLYEKDKNEVKQLLLYYDSVGMGHFLICTINLEKGTYEWNEVTGLKGCIPYMNQSEVSIIEGKFYVPLCGCYIGVINPDDYTCKLFDQQEIFKSLSFYNAPIYCGGYPAIPGEYKDFLILNGTVDYGEKTKDETLSENYRHLWIAFNTKTNEIASILEWSSLEPKFIVVRDRNGKELSKVETDKLIKNISKLYNVNGESYIKGFFIFENFVRFPHKNGG</sequence>
<reference evidence="2 3" key="1">
    <citation type="submission" date="2011-01" db="EMBL/GenBank/DDBJ databases">
        <title>Whole genome sequence of Caldisericum exile AZM16c01.</title>
        <authorList>
            <person name="Narita-Yamada S."/>
            <person name="Kawakoshi A."/>
            <person name="Nakamura S."/>
            <person name="Sasagawa M."/>
            <person name="Fukada J."/>
            <person name="Sekine M."/>
            <person name="Kato Y."/>
            <person name="Fukai R."/>
            <person name="Sasaki K."/>
            <person name="Hanamaki A."/>
            <person name="Narita H."/>
            <person name="Konno Y."/>
            <person name="Mori K."/>
            <person name="Yamazaki S."/>
            <person name="Suzuki K."/>
            <person name="Fujita N."/>
        </authorList>
    </citation>
    <scope>NUCLEOTIDE SEQUENCE [LARGE SCALE GENOMIC DNA]</scope>
    <source>
        <strain evidence="2">AZM16c01</strain>
        <strain evidence="3">DSM 21853 / NBRC 104410 / AZM16c01</strain>
    </source>
</reference>
<gene>
    <name evidence="1" type="ordered locus">CSE_01520</name>
    <name evidence="2" type="ordered locus">CSE_10270</name>
</gene>
<dbReference type="KEGG" id="cex:CSE_10270"/>
<dbReference type="AlphaFoldDB" id="A0A7U6JF66"/>
<keyword evidence="3" id="KW-1185">Reference proteome</keyword>
<dbReference type="Proteomes" id="UP000004793">
    <property type="component" value="Chromosome"/>
</dbReference>
<evidence type="ECO:0000313" key="2">
    <source>
        <dbReference type="EMBL" id="BAL81153.1"/>
    </source>
</evidence>